<dbReference type="InterPro" id="IPR000792">
    <property type="entry name" value="Tscrpt_reg_LuxR_C"/>
</dbReference>
<dbReference type="PROSITE" id="PS50043">
    <property type="entry name" value="HTH_LUXR_2"/>
    <property type="match status" value="1"/>
</dbReference>
<dbReference type="Gene3D" id="1.10.10.10">
    <property type="entry name" value="Winged helix-like DNA-binding domain superfamily/Winged helix DNA-binding domain"/>
    <property type="match status" value="1"/>
</dbReference>
<dbReference type="Proteomes" id="UP001196843">
    <property type="component" value="Unassembled WGS sequence"/>
</dbReference>
<evidence type="ECO:0000313" key="5">
    <source>
        <dbReference type="EMBL" id="MBW9092317.1"/>
    </source>
</evidence>
<dbReference type="Pfam" id="PF00196">
    <property type="entry name" value="GerE"/>
    <property type="match status" value="1"/>
</dbReference>
<dbReference type="InterPro" id="IPR016032">
    <property type="entry name" value="Sig_transdc_resp-reg_C-effctor"/>
</dbReference>
<organism evidence="5 6">
    <name type="scientific">Microbacterium jejuense</name>
    <dbReference type="NCBI Taxonomy" id="1263637"/>
    <lineage>
        <taxon>Bacteria</taxon>
        <taxon>Bacillati</taxon>
        <taxon>Actinomycetota</taxon>
        <taxon>Actinomycetes</taxon>
        <taxon>Micrococcales</taxon>
        <taxon>Microbacteriaceae</taxon>
        <taxon>Microbacterium</taxon>
    </lineage>
</organism>
<feature type="domain" description="HTH luxR-type" evidence="4">
    <location>
        <begin position="61"/>
        <end position="126"/>
    </location>
</feature>
<name>A0ABS7HHC3_9MICO</name>
<evidence type="ECO:0000256" key="3">
    <source>
        <dbReference type="ARBA" id="ARBA00023163"/>
    </source>
</evidence>
<keyword evidence="6" id="KW-1185">Reference proteome</keyword>
<reference evidence="5 6" key="1">
    <citation type="journal article" date="2021" name="MBio">
        <title>Poor Competitiveness of Bradyrhizobium in Pigeon Pea Root Colonization in Indian Soils.</title>
        <authorList>
            <person name="Chalasani D."/>
            <person name="Basu A."/>
            <person name="Pullabhotla S.V.S.R.N."/>
            <person name="Jorrin B."/>
            <person name="Neal A.L."/>
            <person name="Poole P.S."/>
            <person name="Podile A.R."/>
            <person name="Tkacz A."/>
        </authorList>
    </citation>
    <scope>NUCLEOTIDE SEQUENCE [LARGE SCALE GENOMIC DNA]</scope>
    <source>
        <strain evidence="5 6">HU14</strain>
    </source>
</reference>
<dbReference type="PANTHER" id="PTHR44688">
    <property type="entry name" value="DNA-BINDING TRANSCRIPTIONAL ACTIVATOR DEVR_DOSR"/>
    <property type="match status" value="1"/>
</dbReference>
<evidence type="ECO:0000256" key="1">
    <source>
        <dbReference type="ARBA" id="ARBA00023015"/>
    </source>
</evidence>
<proteinExistence type="predicted"/>
<dbReference type="PANTHER" id="PTHR44688:SF16">
    <property type="entry name" value="DNA-BINDING TRANSCRIPTIONAL ACTIVATOR DEVR_DOSR"/>
    <property type="match status" value="1"/>
</dbReference>
<dbReference type="InterPro" id="IPR036388">
    <property type="entry name" value="WH-like_DNA-bd_sf"/>
</dbReference>
<dbReference type="CDD" id="cd06170">
    <property type="entry name" value="LuxR_C_like"/>
    <property type="match status" value="1"/>
</dbReference>
<keyword evidence="1" id="KW-0805">Transcription regulation</keyword>
<evidence type="ECO:0000313" key="6">
    <source>
        <dbReference type="Proteomes" id="UP001196843"/>
    </source>
</evidence>
<evidence type="ECO:0000259" key="4">
    <source>
        <dbReference type="PROSITE" id="PS50043"/>
    </source>
</evidence>
<evidence type="ECO:0000256" key="2">
    <source>
        <dbReference type="ARBA" id="ARBA00023125"/>
    </source>
</evidence>
<comment type="caution">
    <text evidence="5">The sequence shown here is derived from an EMBL/GenBank/DDBJ whole genome shotgun (WGS) entry which is preliminary data.</text>
</comment>
<sequence>MPYLSVRVRVQLARAHLMLGDRAAAAHLLRECDDIMRIRSDLGTAGAQVEELRMGLAVEPMTGGSIPLTPAELRLLPYLQTHLTIAEIGKRLFVSRNTVSSQLGSIYRKLSATSRSQAVERADALGLLGD</sequence>
<keyword evidence="2" id="KW-0238">DNA-binding</keyword>
<gene>
    <name evidence="5" type="ORF">JNB62_01310</name>
</gene>
<accession>A0ABS7HHC3</accession>
<dbReference type="SUPFAM" id="SSF46894">
    <property type="entry name" value="C-terminal effector domain of the bipartite response regulators"/>
    <property type="match status" value="1"/>
</dbReference>
<keyword evidence="3" id="KW-0804">Transcription</keyword>
<dbReference type="SMART" id="SM00421">
    <property type="entry name" value="HTH_LUXR"/>
    <property type="match status" value="1"/>
</dbReference>
<dbReference type="EMBL" id="JAEUAW010000001">
    <property type="protein sequence ID" value="MBW9092317.1"/>
    <property type="molecule type" value="Genomic_DNA"/>
</dbReference>
<protein>
    <submittedName>
        <fullName evidence="5">Helix-turn-helix transcriptional regulator</fullName>
    </submittedName>
</protein>